<dbReference type="InterPro" id="IPR018713">
    <property type="entry name" value="MPAB/Lcp_cat_dom"/>
</dbReference>
<organism evidence="3 4">
    <name type="scientific">Labedaea rhizosphaerae</name>
    <dbReference type="NCBI Taxonomy" id="598644"/>
    <lineage>
        <taxon>Bacteria</taxon>
        <taxon>Bacillati</taxon>
        <taxon>Actinomycetota</taxon>
        <taxon>Actinomycetes</taxon>
        <taxon>Pseudonocardiales</taxon>
        <taxon>Pseudonocardiaceae</taxon>
        <taxon>Labedaea</taxon>
    </lineage>
</organism>
<dbReference type="GO" id="GO:0016491">
    <property type="term" value="F:oxidoreductase activity"/>
    <property type="evidence" value="ECO:0007669"/>
    <property type="project" value="InterPro"/>
</dbReference>
<feature type="domain" description="ER-bound oxygenase mpaB/mpaB'/Rubber oxygenase catalytic" evidence="2">
    <location>
        <begin position="11"/>
        <end position="246"/>
    </location>
</feature>
<name>A0A4V3CZT8_LABRH</name>
<evidence type="ECO:0000256" key="1">
    <source>
        <dbReference type="SAM" id="MobiDB-lite"/>
    </source>
</evidence>
<keyword evidence="4" id="KW-1185">Reference proteome</keyword>
<dbReference type="EMBL" id="SNXZ01000002">
    <property type="protein sequence ID" value="TDQ01041.1"/>
    <property type="molecule type" value="Genomic_DNA"/>
</dbReference>
<evidence type="ECO:0000259" key="2">
    <source>
        <dbReference type="Pfam" id="PF09995"/>
    </source>
</evidence>
<accession>A0A4V3CZT8</accession>
<gene>
    <name evidence="3" type="ORF">EV186_102908</name>
</gene>
<proteinExistence type="predicted"/>
<comment type="caution">
    <text evidence="3">The sequence shown here is derived from an EMBL/GenBank/DDBJ whole genome shotgun (WGS) entry which is preliminary data.</text>
</comment>
<dbReference type="Pfam" id="PF09995">
    <property type="entry name" value="MPAB_Lcp_cat"/>
    <property type="match status" value="1"/>
</dbReference>
<dbReference type="PANTHER" id="PTHR36151:SF3">
    <property type="entry name" value="ER-BOUND OXYGENASE MPAB_MPAB'_RUBBER OXYGENASE CATALYTIC DOMAIN-CONTAINING PROTEIN"/>
    <property type="match status" value="1"/>
</dbReference>
<evidence type="ECO:0000313" key="3">
    <source>
        <dbReference type="EMBL" id="TDQ01041.1"/>
    </source>
</evidence>
<feature type="region of interest" description="Disordered" evidence="1">
    <location>
        <begin position="269"/>
        <end position="291"/>
    </location>
</feature>
<protein>
    <submittedName>
        <fullName evidence="3">Uncharacterized protein (DUF2236 family)</fullName>
    </submittedName>
</protein>
<sequence>MAPLGPDSITWKYFGDWRTLLLALWAGSMQNMHPQLGAGVEEHSKFFEERWQRLYRSLYPIGGVVYDGPRAEQTAHEIRGYHNAIKGVDSKGRPYHALNPETFYWAHATFLMLPVLVAEYFDEPMSTTDKERYYAETVEWYGLYGVSTRPVPPDWAAFERYFDRMCRDVLEDNKATRDVLDLGDLPRPPTLRWVPMPVWRLVRVPIARGFVWLTVGLYPPPVRELLGFTWSRRDEWLLRRFGRLVRFAWRFVPFDRRFHPRARAGWHREKSGVDTRVETPARNLPPRDRWSDPSHYIPAEFRGRAG</sequence>
<dbReference type="Proteomes" id="UP000295444">
    <property type="component" value="Unassembled WGS sequence"/>
</dbReference>
<dbReference type="RefSeq" id="WP_243754030.1">
    <property type="nucleotide sequence ID" value="NZ_SNXZ01000002.1"/>
</dbReference>
<evidence type="ECO:0000313" key="4">
    <source>
        <dbReference type="Proteomes" id="UP000295444"/>
    </source>
</evidence>
<dbReference type="PANTHER" id="PTHR36151">
    <property type="entry name" value="BLR2777 PROTEIN"/>
    <property type="match status" value="1"/>
</dbReference>
<dbReference type="AlphaFoldDB" id="A0A4V3CZT8"/>
<reference evidence="3 4" key="1">
    <citation type="submission" date="2019-03" db="EMBL/GenBank/DDBJ databases">
        <title>Genomic Encyclopedia of Type Strains, Phase IV (KMG-IV): sequencing the most valuable type-strain genomes for metagenomic binning, comparative biology and taxonomic classification.</title>
        <authorList>
            <person name="Goeker M."/>
        </authorList>
    </citation>
    <scope>NUCLEOTIDE SEQUENCE [LARGE SCALE GENOMIC DNA]</scope>
    <source>
        <strain evidence="3 4">DSM 45361</strain>
    </source>
</reference>